<dbReference type="PANTHER" id="PTHR30055:SF234">
    <property type="entry name" value="HTH-TYPE TRANSCRIPTIONAL REGULATOR BETI"/>
    <property type="match status" value="1"/>
</dbReference>
<reference evidence="7" key="1">
    <citation type="journal article" date="2019" name="Int. J. Syst. Evol. Microbiol.">
        <title>The Global Catalogue of Microorganisms (GCM) 10K type strain sequencing project: providing services to taxonomists for standard genome sequencing and annotation.</title>
        <authorList>
            <consortium name="The Broad Institute Genomics Platform"/>
            <consortium name="The Broad Institute Genome Sequencing Center for Infectious Disease"/>
            <person name="Wu L."/>
            <person name="Ma J."/>
        </authorList>
    </citation>
    <scope>NUCLEOTIDE SEQUENCE [LARGE SCALE GENOMIC DNA]</scope>
    <source>
        <strain evidence="7">JCM 11896</strain>
    </source>
</reference>
<evidence type="ECO:0000256" key="2">
    <source>
        <dbReference type="ARBA" id="ARBA00023125"/>
    </source>
</evidence>
<protein>
    <submittedName>
        <fullName evidence="6">Helix-turn-helix domain-containing protein</fullName>
    </submittedName>
</protein>
<evidence type="ECO:0000313" key="7">
    <source>
        <dbReference type="Proteomes" id="UP001501414"/>
    </source>
</evidence>
<dbReference type="PROSITE" id="PS50977">
    <property type="entry name" value="HTH_TETR_2"/>
    <property type="match status" value="1"/>
</dbReference>
<dbReference type="SUPFAM" id="SSF46689">
    <property type="entry name" value="Homeodomain-like"/>
    <property type="match status" value="1"/>
</dbReference>
<dbReference type="EMBL" id="BAAAJK010000004">
    <property type="protein sequence ID" value="GAA1383246.1"/>
    <property type="molecule type" value="Genomic_DNA"/>
</dbReference>
<evidence type="ECO:0000259" key="5">
    <source>
        <dbReference type="PROSITE" id="PS50977"/>
    </source>
</evidence>
<dbReference type="Proteomes" id="UP001501414">
    <property type="component" value="Unassembled WGS sequence"/>
</dbReference>
<keyword evidence="1" id="KW-0805">Transcription regulation</keyword>
<comment type="caution">
    <text evidence="6">The sequence shown here is derived from an EMBL/GenBank/DDBJ whole genome shotgun (WGS) entry which is preliminary data.</text>
</comment>
<dbReference type="InterPro" id="IPR001647">
    <property type="entry name" value="HTH_TetR"/>
</dbReference>
<dbReference type="InterPro" id="IPR009057">
    <property type="entry name" value="Homeodomain-like_sf"/>
</dbReference>
<sequence length="201" mass="21458">MTTMTGPGPARPLRADAARNHRRIVEAAAAAFESDGPDVALEEIARRAGVGVATLYRRFRTRDQLIRAVLEEVFADEIEPTAAAGTDDPWADLAGSLSRAVEAIAGRRTILRLAREAGAFDVESVQRYGRTLNRLLDRARDAGAVRPELTARDLSALLVMALAVAEGAEGAGDTTGEDRRRYLALLLDGLRPGHPPLPAAG</sequence>
<keyword evidence="2 4" id="KW-0238">DNA-binding</keyword>
<dbReference type="Pfam" id="PF00440">
    <property type="entry name" value="TetR_N"/>
    <property type="match status" value="1"/>
</dbReference>
<accession>A0ABP4I703</accession>
<dbReference type="InterPro" id="IPR049445">
    <property type="entry name" value="TetR_SbtR-like_C"/>
</dbReference>
<dbReference type="Pfam" id="PF21597">
    <property type="entry name" value="TetR_C_43"/>
    <property type="match status" value="1"/>
</dbReference>
<feature type="DNA-binding region" description="H-T-H motif" evidence="4">
    <location>
        <begin position="40"/>
        <end position="59"/>
    </location>
</feature>
<keyword evidence="3" id="KW-0804">Transcription</keyword>
<feature type="domain" description="HTH tetR-type" evidence="5">
    <location>
        <begin position="18"/>
        <end position="77"/>
    </location>
</feature>
<dbReference type="InterPro" id="IPR050109">
    <property type="entry name" value="HTH-type_TetR-like_transc_reg"/>
</dbReference>
<organism evidence="6 7">
    <name type="scientific">Pseudonocardia kongjuensis</name>
    <dbReference type="NCBI Taxonomy" id="102227"/>
    <lineage>
        <taxon>Bacteria</taxon>
        <taxon>Bacillati</taxon>
        <taxon>Actinomycetota</taxon>
        <taxon>Actinomycetes</taxon>
        <taxon>Pseudonocardiales</taxon>
        <taxon>Pseudonocardiaceae</taxon>
        <taxon>Pseudonocardia</taxon>
    </lineage>
</organism>
<evidence type="ECO:0000256" key="3">
    <source>
        <dbReference type="ARBA" id="ARBA00023163"/>
    </source>
</evidence>
<evidence type="ECO:0000313" key="6">
    <source>
        <dbReference type="EMBL" id="GAA1383246.1"/>
    </source>
</evidence>
<dbReference type="PRINTS" id="PR00455">
    <property type="entry name" value="HTHTETR"/>
</dbReference>
<gene>
    <name evidence="6" type="ORF">GCM10009613_12410</name>
</gene>
<proteinExistence type="predicted"/>
<dbReference type="PANTHER" id="PTHR30055">
    <property type="entry name" value="HTH-TYPE TRANSCRIPTIONAL REGULATOR RUTR"/>
    <property type="match status" value="1"/>
</dbReference>
<dbReference type="Gene3D" id="1.10.357.10">
    <property type="entry name" value="Tetracycline Repressor, domain 2"/>
    <property type="match status" value="1"/>
</dbReference>
<dbReference type="RefSeq" id="WP_344019214.1">
    <property type="nucleotide sequence ID" value="NZ_BAAAJK010000004.1"/>
</dbReference>
<name>A0ABP4I703_9PSEU</name>
<evidence type="ECO:0000256" key="4">
    <source>
        <dbReference type="PROSITE-ProRule" id="PRU00335"/>
    </source>
</evidence>
<dbReference type="SUPFAM" id="SSF48498">
    <property type="entry name" value="Tetracyclin repressor-like, C-terminal domain"/>
    <property type="match status" value="1"/>
</dbReference>
<keyword evidence="7" id="KW-1185">Reference proteome</keyword>
<evidence type="ECO:0000256" key="1">
    <source>
        <dbReference type="ARBA" id="ARBA00023015"/>
    </source>
</evidence>
<dbReference type="InterPro" id="IPR036271">
    <property type="entry name" value="Tet_transcr_reg_TetR-rel_C_sf"/>
</dbReference>